<gene>
    <name evidence="8" type="ORF">GGR04_002694</name>
</gene>
<dbReference type="EMBL" id="JACIEK010000006">
    <property type="protein sequence ID" value="MBB3998846.1"/>
    <property type="molecule type" value="Genomic_DNA"/>
</dbReference>
<evidence type="ECO:0000313" key="9">
    <source>
        <dbReference type="Proteomes" id="UP000542776"/>
    </source>
</evidence>
<dbReference type="Gene3D" id="3.40.50.150">
    <property type="entry name" value="Vaccinia Virus protein VP39"/>
    <property type="match status" value="1"/>
</dbReference>
<comment type="similarity">
    <text evidence="6">Belongs to the class I-like SAM-binding methyltransferase superfamily. RNA M5U methyltransferase family.</text>
</comment>
<feature type="active site" evidence="7">
    <location>
        <position position="366"/>
    </location>
</feature>
<dbReference type="InterPro" id="IPR030390">
    <property type="entry name" value="MeTrfase_TrmA_AS"/>
</dbReference>
<keyword evidence="2 6" id="KW-0489">Methyltransferase</keyword>
<accession>A0A7W6H5D5</accession>
<evidence type="ECO:0000256" key="3">
    <source>
        <dbReference type="ARBA" id="ARBA00022679"/>
    </source>
</evidence>
<sequence>MIERLAIDALGTQADGIGRGPGGLAFVPFSLPGETLDIERDGSRAAIERIVTASPERREPPCPHFGQCGGCELQHASEDLYRAFKRDVVSEAFRREGVSAEIGDLVPCPPASRRRAVFSAVRADTRVLFGFHEPASHRISQIETCLVVTPVIAKRLPLFRKLATLLIDRKRELRMTVTETLSGFDVAVDDAAKLTPALRQQAVKLALDPSIARLSVSGETIVEARSPQVTIDGLPVALPPGAFLQAVPAAEEEMARVALGHLAGLKSVADLFCGVGAFALRMARTQAVHAVEFDAPALAALDGARRGVSGLKPVTLERRDLIRRPVTAKELEKFGGVLFDPPRAGAEAQCVELAKSKVQRIAAVSCNPPTLARDATILIAGGYRLLSVTPIDQFLWSHHVEAVALFER</sequence>
<dbReference type="InterPro" id="IPR012340">
    <property type="entry name" value="NA-bd_OB-fold"/>
</dbReference>
<dbReference type="PANTHER" id="PTHR11061:SF49">
    <property type="entry name" value="23S RRNA (URACIL(1939)-C(5))-METHYLTRANSFERASE RLMD"/>
    <property type="match status" value="1"/>
</dbReference>
<dbReference type="Pfam" id="PF05958">
    <property type="entry name" value="tRNA_U5-meth_tr"/>
    <property type="match status" value="1"/>
</dbReference>
<keyword evidence="3 6" id="KW-0808">Transferase</keyword>
<dbReference type="Proteomes" id="UP000542776">
    <property type="component" value="Unassembled WGS sequence"/>
</dbReference>
<dbReference type="CDD" id="cd02440">
    <property type="entry name" value="AdoMet_MTases"/>
    <property type="match status" value="1"/>
</dbReference>
<feature type="binding site" evidence="6">
    <location>
        <position position="245"/>
    </location>
    <ligand>
        <name>S-adenosyl-L-methionine</name>
        <dbReference type="ChEBI" id="CHEBI:59789"/>
    </ligand>
</feature>
<keyword evidence="4 6" id="KW-0949">S-adenosyl-L-methionine</keyword>
<feature type="binding site" evidence="6">
    <location>
        <position position="340"/>
    </location>
    <ligand>
        <name>S-adenosyl-L-methionine</name>
        <dbReference type="ChEBI" id="CHEBI:59789"/>
    </ligand>
</feature>
<dbReference type="RefSeq" id="WP_183200362.1">
    <property type="nucleotide sequence ID" value="NZ_JACIEK010000006.1"/>
</dbReference>
<dbReference type="PANTHER" id="PTHR11061">
    <property type="entry name" value="RNA M5U METHYLTRANSFERASE"/>
    <property type="match status" value="1"/>
</dbReference>
<keyword evidence="1" id="KW-0408">Iron</keyword>
<name>A0A7W6H5D5_9HYPH</name>
<evidence type="ECO:0000256" key="4">
    <source>
        <dbReference type="ARBA" id="ARBA00022691"/>
    </source>
</evidence>
<evidence type="ECO:0000256" key="5">
    <source>
        <dbReference type="ARBA" id="ARBA00023014"/>
    </source>
</evidence>
<evidence type="ECO:0000256" key="7">
    <source>
        <dbReference type="PROSITE-ProRule" id="PRU10015"/>
    </source>
</evidence>
<dbReference type="Gene3D" id="2.40.50.1070">
    <property type="match status" value="1"/>
</dbReference>
<keyword evidence="1" id="KW-0479">Metal-binding</keyword>
<dbReference type="InterPro" id="IPR029063">
    <property type="entry name" value="SAM-dependent_MTases_sf"/>
</dbReference>
<dbReference type="EC" id="2.1.1.190" evidence="8"/>
<feature type="binding site" evidence="6">
    <location>
        <position position="272"/>
    </location>
    <ligand>
        <name>S-adenosyl-L-methionine</name>
        <dbReference type="ChEBI" id="CHEBI:59789"/>
    </ligand>
</feature>
<comment type="caution">
    <text evidence="8">The sequence shown here is derived from an EMBL/GenBank/DDBJ whole genome shotgun (WGS) entry which is preliminary data.</text>
</comment>
<evidence type="ECO:0000256" key="2">
    <source>
        <dbReference type="ARBA" id="ARBA00022603"/>
    </source>
</evidence>
<dbReference type="GO" id="GO:0070475">
    <property type="term" value="P:rRNA base methylation"/>
    <property type="evidence" value="ECO:0007669"/>
    <property type="project" value="TreeGrafter"/>
</dbReference>
<proteinExistence type="inferred from homology"/>
<evidence type="ECO:0000256" key="6">
    <source>
        <dbReference type="PROSITE-ProRule" id="PRU01024"/>
    </source>
</evidence>
<dbReference type="GO" id="GO:0070041">
    <property type="term" value="F:rRNA (uridine-C5-)-methyltransferase activity"/>
    <property type="evidence" value="ECO:0007669"/>
    <property type="project" value="TreeGrafter"/>
</dbReference>
<evidence type="ECO:0000313" key="8">
    <source>
        <dbReference type="EMBL" id="MBB3998846.1"/>
    </source>
</evidence>
<keyword evidence="5" id="KW-0411">Iron-sulfur</keyword>
<protein>
    <submittedName>
        <fullName evidence="8">23S rRNA (Uracil1939-C5)-methyltransferase</fullName>
        <ecNumber evidence="8">2.1.1.190</ecNumber>
    </submittedName>
</protein>
<feature type="binding site" evidence="6">
    <location>
        <position position="292"/>
    </location>
    <ligand>
        <name>S-adenosyl-L-methionine</name>
        <dbReference type="ChEBI" id="CHEBI:59789"/>
    </ligand>
</feature>
<dbReference type="InterPro" id="IPR010280">
    <property type="entry name" value="U5_MeTrfase_fam"/>
</dbReference>
<feature type="active site" description="Nucleophile" evidence="6">
    <location>
        <position position="366"/>
    </location>
</feature>
<dbReference type="SUPFAM" id="SSF53335">
    <property type="entry name" value="S-adenosyl-L-methionine-dependent methyltransferases"/>
    <property type="match status" value="1"/>
</dbReference>
<organism evidence="8 9">
    <name type="scientific">Aureimonas pseudogalii</name>
    <dbReference type="NCBI Taxonomy" id="1744844"/>
    <lineage>
        <taxon>Bacteria</taxon>
        <taxon>Pseudomonadati</taxon>
        <taxon>Pseudomonadota</taxon>
        <taxon>Alphaproteobacteria</taxon>
        <taxon>Hyphomicrobiales</taxon>
        <taxon>Aurantimonadaceae</taxon>
        <taxon>Aureimonas</taxon>
    </lineage>
</organism>
<dbReference type="PROSITE" id="PS01230">
    <property type="entry name" value="TRMA_1"/>
    <property type="match status" value="1"/>
</dbReference>
<dbReference type="AlphaFoldDB" id="A0A7W6H5D5"/>
<dbReference type="Gene3D" id="2.40.50.140">
    <property type="entry name" value="Nucleic acid-binding proteins"/>
    <property type="match status" value="1"/>
</dbReference>
<evidence type="ECO:0000256" key="1">
    <source>
        <dbReference type="ARBA" id="ARBA00022485"/>
    </source>
</evidence>
<dbReference type="PROSITE" id="PS51687">
    <property type="entry name" value="SAM_MT_RNA_M5U"/>
    <property type="match status" value="1"/>
</dbReference>
<keyword evidence="9" id="KW-1185">Reference proteome</keyword>
<dbReference type="GO" id="GO:0051539">
    <property type="term" value="F:4 iron, 4 sulfur cluster binding"/>
    <property type="evidence" value="ECO:0007669"/>
    <property type="project" value="UniProtKB-KW"/>
</dbReference>
<reference evidence="8 9" key="1">
    <citation type="submission" date="2020-08" db="EMBL/GenBank/DDBJ databases">
        <title>Genomic Encyclopedia of Type Strains, Phase IV (KMG-IV): sequencing the most valuable type-strain genomes for metagenomic binning, comparative biology and taxonomic classification.</title>
        <authorList>
            <person name="Goeker M."/>
        </authorList>
    </citation>
    <scope>NUCLEOTIDE SEQUENCE [LARGE SCALE GENOMIC DNA]</scope>
    <source>
        <strain evidence="8 9">DSM 102238</strain>
    </source>
</reference>
<keyword evidence="1" id="KW-0004">4Fe-4S</keyword>